<accession>A0AA88HPM2</accession>
<dbReference type="Gene3D" id="1.20.5.1180">
    <property type="entry name" value="Geminin coiled-coil domain"/>
    <property type="match status" value="1"/>
</dbReference>
<keyword evidence="1" id="KW-0175">Coiled coil</keyword>
<dbReference type="GO" id="GO:0006275">
    <property type="term" value="P:regulation of DNA replication"/>
    <property type="evidence" value="ECO:0007669"/>
    <property type="project" value="InterPro"/>
</dbReference>
<reference evidence="3" key="1">
    <citation type="submission" date="2023-07" db="EMBL/GenBank/DDBJ databases">
        <title>Chromosome-level genome assembly of Artemia franciscana.</title>
        <authorList>
            <person name="Jo E."/>
        </authorList>
    </citation>
    <scope>NUCLEOTIDE SEQUENCE</scope>
    <source>
        <tissue evidence="3">Whole body</tissue>
    </source>
</reference>
<protein>
    <submittedName>
        <fullName evidence="3">Uncharacterized protein</fullName>
    </submittedName>
</protein>
<dbReference type="AlphaFoldDB" id="A0AA88HPM2"/>
<dbReference type="Proteomes" id="UP001187531">
    <property type="component" value="Unassembled WGS sequence"/>
</dbReference>
<sequence length="217" mass="24918">MNTVVDPRRKLKTIQQTAEDKKGLVGRNLPKEDTKKKSSKNIKVFEDGLPTKKKIGKQTNNQNDVKSEGTQTDHVMVLDLVETMTSDSTPPEYYVLLAEQRRVALEKTLEENMNLHNIIRQLRDDLKVAEEELVILRPFESVAEDYKKLLEQSDASETPVKIKVRVFSEILVEGQYSRVLFETISSKKRDDLIVDAKENNSLSRLEQCWRKASNGFP</sequence>
<evidence type="ECO:0000256" key="1">
    <source>
        <dbReference type="SAM" id="Coils"/>
    </source>
</evidence>
<feature type="compositionally biased region" description="Basic and acidic residues" evidence="2">
    <location>
        <begin position="18"/>
        <end position="36"/>
    </location>
</feature>
<gene>
    <name evidence="3" type="ORF">QYM36_014214</name>
</gene>
<comment type="caution">
    <text evidence="3">The sequence shown here is derived from an EMBL/GenBank/DDBJ whole genome shotgun (WGS) entry which is preliminary data.</text>
</comment>
<evidence type="ECO:0000313" key="3">
    <source>
        <dbReference type="EMBL" id="KAK2708532.1"/>
    </source>
</evidence>
<evidence type="ECO:0000313" key="4">
    <source>
        <dbReference type="Proteomes" id="UP001187531"/>
    </source>
</evidence>
<dbReference type="EMBL" id="JAVRJZ010000018">
    <property type="protein sequence ID" value="KAK2708532.1"/>
    <property type="molecule type" value="Genomic_DNA"/>
</dbReference>
<dbReference type="Pfam" id="PF07412">
    <property type="entry name" value="Geminin"/>
    <property type="match status" value="1"/>
</dbReference>
<proteinExistence type="predicted"/>
<keyword evidence="4" id="KW-1185">Reference proteome</keyword>
<evidence type="ECO:0000256" key="2">
    <source>
        <dbReference type="SAM" id="MobiDB-lite"/>
    </source>
</evidence>
<dbReference type="SUPFAM" id="SSF111469">
    <property type="entry name" value="Geminin coiled-coil domain"/>
    <property type="match status" value="1"/>
</dbReference>
<organism evidence="3 4">
    <name type="scientific">Artemia franciscana</name>
    <name type="common">Brine shrimp</name>
    <name type="synonym">Artemia sanfranciscana</name>
    <dbReference type="NCBI Taxonomy" id="6661"/>
    <lineage>
        <taxon>Eukaryota</taxon>
        <taxon>Metazoa</taxon>
        <taxon>Ecdysozoa</taxon>
        <taxon>Arthropoda</taxon>
        <taxon>Crustacea</taxon>
        <taxon>Branchiopoda</taxon>
        <taxon>Anostraca</taxon>
        <taxon>Artemiidae</taxon>
        <taxon>Artemia</taxon>
    </lineage>
</organism>
<name>A0AA88HPM2_ARTSF</name>
<feature type="coiled-coil region" evidence="1">
    <location>
        <begin position="105"/>
        <end position="132"/>
    </location>
</feature>
<dbReference type="InterPro" id="IPR022786">
    <property type="entry name" value="Geminin/Multicilin"/>
</dbReference>
<feature type="region of interest" description="Disordered" evidence="2">
    <location>
        <begin position="1"/>
        <end position="40"/>
    </location>
</feature>